<dbReference type="Pfam" id="PF07776">
    <property type="entry name" value="zf-AD"/>
    <property type="match status" value="1"/>
</dbReference>
<feature type="domain" description="C2H2-type" evidence="7">
    <location>
        <begin position="212"/>
        <end position="239"/>
    </location>
</feature>
<dbReference type="EMBL" id="JBEHCU010009846">
    <property type="protein sequence ID" value="KAL1379153.1"/>
    <property type="molecule type" value="Genomic_DNA"/>
</dbReference>
<keyword evidence="3 5" id="KW-0863">Zinc-finger</keyword>
<dbReference type="GO" id="GO:0008270">
    <property type="term" value="F:zinc ion binding"/>
    <property type="evidence" value="ECO:0007669"/>
    <property type="project" value="UniProtKB-UniRule"/>
</dbReference>
<accession>A0ABD1CS21</accession>
<dbReference type="Gene3D" id="3.40.1800.20">
    <property type="match status" value="1"/>
</dbReference>
<dbReference type="Gene3D" id="3.30.160.60">
    <property type="entry name" value="Classic Zinc Finger"/>
    <property type="match status" value="5"/>
</dbReference>
<dbReference type="PROSITE" id="PS50157">
    <property type="entry name" value="ZINC_FINGER_C2H2_2"/>
    <property type="match status" value="5"/>
</dbReference>
<keyword evidence="10" id="KW-1185">Reference proteome</keyword>
<gene>
    <name evidence="9" type="ORF">pipiens_015104</name>
</gene>
<evidence type="ECO:0000256" key="2">
    <source>
        <dbReference type="ARBA" id="ARBA00022737"/>
    </source>
</evidence>
<protein>
    <submittedName>
        <fullName evidence="9">Uncharacterized protein</fullName>
    </submittedName>
</protein>
<reference evidence="9 10" key="1">
    <citation type="submission" date="2024-05" db="EMBL/GenBank/DDBJ databases">
        <title>Culex pipiens pipiens assembly and annotation.</title>
        <authorList>
            <person name="Alout H."/>
            <person name="Durand T."/>
        </authorList>
    </citation>
    <scope>NUCLEOTIDE SEQUENCE [LARGE SCALE GENOMIC DNA]</scope>
    <source>
        <strain evidence="9">HA-2024</strain>
        <tissue evidence="9">Whole body</tissue>
    </source>
</reference>
<dbReference type="AlphaFoldDB" id="A0ABD1CS21"/>
<evidence type="ECO:0000256" key="4">
    <source>
        <dbReference type="ARBA" id="ARBA00022833"/>
    </source>
</evidence>
<proteinExistence type="predicted"/>
<feature type="domain" description="C2H2-type" evidence="7">
    <location>
        <begin position="547"/>
        <end position="574"/>
    </location>
</feature>
<feature type="binding site" evidence="6">
    <location>
        <position position="353"/>
    </location>
    <ligand>
        <name>Zn(2+)</name>
        <dbReference type="ChEBI" id="CHEBI:29105"/>
    </ligand>
</feature>
<dbReference type="SUPFAM" id="SSF57667">
    <property type="entry name" value="beta-beta-alpha zinc fingers"/>
    <property type="match status" value="5"/>
</dbReference>
<evidence type="ECO:0000256" key="6">
    <source>
        <dbReference type="PROSITE-ProRule" id="PRU01263"/>
    </source>
</evidence>
<keyword evidence="4 6" id="KW-0862">Zinc</keyword>
<feature type="domain" description="C2H2-type" evidence="7">
    <location>
        <begin position="519"/>
        <end position="546"/>
    </location>
</feature>
<feature type="binding site" evidence="6">
    <location>
        <position position="306"/>
    </location>
    <ligand>
        <name>Zn(2+)</name>
        <dbReference type="ChEBI" id="CHEBI:29105"/>
    </ligand>
</feature>
<evidence type="ECO:0000256" key="3">
    <source>
        <dbReference type="ARBA" id="ARBA00022771"/>
    </source>
</evidence>
<evidence type="ECO:0000259" key="8">
    <source>
        <dbReference type="PROSITE" id="PS51915"/>
    </source>
</evidence>
<feature type="non-terminal residue" evidence="9">
    <location>
        <position position="576"/>
    </location>
</feature>
<dbReference type="Pfam" id="PF00096">
    <property type="entry name" value="zf-C2H2"/>
    <property type="match status" value="2"/>
</dbReference>
<feature type="domain" description="ZAD" evidence="8">
    <location>
        <begin position="304"/>
        <end position="377"/>
    </location>
</feature>
<feature type="binding site" evidence="6">
    <location>
        <position position="350"/>
    </location>
    <ligand>
        <name>Zn(2+)</name>
        <dbReference type="ChEBI" id="CHEBI:29105"/>
    </ligand>
</feature>
<feature type="binding site" evidence="6">
    <location>
        <position position="309"/>
    </location>
    <ligand>
        <name>Zn(2+)</name>
        <dbReference type="ChEBI" id="CHEBI:29105"/>
    </ligand>
</feature>
<dbReference type="SUPFAM" id="SSF57716">
    <property type="entry name" value="Glucocorticoid receptor-like (DNA-binding domain)"/>
    <property type="match status" value="1"/>
</dbReference>
<dbReference type="SMART" id="SM00355">
    <property type="entry name" value="ZnF_C2H2"/>
    <property type="match status" value="9"/>
</dbReference>
<organism evidence="9 10">
    <name type="scientific">Culex pipiens pipiens</name>
    <name type="common">Northern house mosquito</name>
    <dbReference type="NCBI Taxonomy" id="38569"/>
    <lineage>
        <taxon>Eukaryota</taxon>
        <taxon>Metazoa</taxon>
        <taxon>Ecdysozoa</taxon>
        <taxon>Arthropoda</taxon>
        <taxon>Hexapoda</taxon>
        <taxon>Insecta</taxon>
        <taxon>Pterygota</taxon>
        <taxon>Neoptera</taxon>
        <taxon>Endopterygota</taxon>
        <taxon>Diptera</taxon>
        <taxon>Nematocera</taxon>
        <taxon>Culicoidea</taxon>
        <taxon>Culicidae</taxon>
        <taxon>Culicinae</taxon>
        <taxon>Culicini</taxon>
        <taxon>Culex</taxon>
        <taxon>Culex</taxon>
    </lineage>
</organism>
<feature type="domain" description="C2H2-type" evidence="7">
    <location>
        <begin position="240"/>
        <end position="267"/>
    </location>
</feature>
<dbReference type="SMART" id="SM00868">
    <property type="entry name" value="zf-AD"/>
    <property type="match status" value="2"/>
</dbReference>
<evidence type="ECO:0000313" key="9">
    <source>
        <dbReference type="EMBL" id="KAL1379153.1"/>
    </source>
</evidence>
<dbReference type="Proteomes" id="UP001562425">
    <property type="component" value="Unassembled WGS sequence"/>
</dbReference>
<dbReference type="InterPro" id="IPR036236">
    <property type="entry name" value="Znf_C2H2_sf"/>
</dbReference>
<feature type="domain" description="C2H2-type" evidence="7">
    <location>
        <begin position="268"/>
        <end position="295"/>
    </location>
</feature>
<dbReference type="PROSITE" id="PS51915">
    <property type="entry name" value="ZAD"/>
    <property type="match status" value="1"/>
</dbReference>
<dbReference type="InterPro" id="IPR013087">
    <property type="entry name" value="Znf_C2H2_type"/>
</dbReference>
<comment type="caution">
    <text evidence="9">The sequence shown here is derived from an EMBL/GenBank/DDBJ whole genome shotgun (WGS) entry which is preliminary data.</text>
</comment>
<sequence length="576" mass="65687">MQDIFTEESNLEEHIIKAVSVEPSRADPMTYICSNCNALVALIIDFRTACQQANDLLKSETYRTLRSSTWERSNAEETFRRAANLVQEHRYEVKALLKSNECQASEATANFLEDVKCEPEIPHVLEQYDESPSSPEESSIAARLTCGKRGREKIMCPICGEMVSLETLEGHQNRHAGLQPFTCDIPGCGAKLYSQLALRQHRSRHNSASKFYDCGVCGKRIKSAAYWLIHRKSHTEEPRFSCDICGKKFHRKYKLKEHSTVHSGIAEFRCEICGKYFTIKHNLAAHYKTMSSELMIGDSESGLIPCRLCLREYENDFMQDIFTEESNLEERIIKAVSVEPSCADPMTYICSNCNALVALIIDFRNACQQSNDLLKSETFRTVRSSTWERSNVEETFRRAANLVQEHRYEVKALLKSNESQVDEATENFLEDVKCEPEMLQELGEDEEPPEEAQPSRKKVGSICPICGELVSKKAFEGHQNRHAGVQPFACDIPGCGAKLYSKHALQQHRSRHNSMSKIFDCEVCGKRINGAAYWLIHRKSHTEEPRFSCDICGKKFHRKCKLKRHSAVHSDNAEFR</sequence>
<name>A0ABD1CS21_CULPP</name>
<evidence type="ECO:0000313" key="10">
    <source>
        <dbReference type="Proteomes" id="UP001562425"/>
    </source>
</evidence>
<keyword evidence="2" id="KW-0677">Repeat</keyword>
<dbReference type="PANTHER" id="PTHR24408">
    <property type="entry name" value="ZINC FINGER PROTEIN"/>
    <property type="match status" value="1"/>
</dbReference>
<dbReference type="PANTHER" id="PTHR24408:SF58">
    <property type="entry name" value="TRANSCRIPTION FACTOR (TFIIIA), PUTATIVE (AFU_ORTHOLOGUE AFUA_1G05150)-RELATED"/>
    <property type="match status" value="1"/>
</dbReference>
<dbReference type="InterPro" id="IPR012934">
    <property type="entry name" value="Znf_AD"/>
</dbReference>
<dbReference type="PROSITE" id="PS00028">
    <property type="entry name" value="ZINC_FINGER_C2H2_1"/>
    <property type="match status" value="5"/>
</dbReference>
<keyword evidence="1 6" id="KW-0479">Metal-binding</keyword>
<evidence type="ECO:0000256" key="1">
    <source>
        <dbReference type="ARBA" id="ARBA00022723"/>
    </source>
</evidence>
<evidence type="ECO:0000259" key="7">
    <source>
        <dbReference type="PROSITE" id="PS50157"/>
    </source>
</evidence>
<evidence type="ECO:0000256" key="5">
    <source>
        <dbReference type="PROSITE-ProRule" id="PRU00042"/>
    </source>
</evidence>